<comment type="caution">
    <text evidence="1">The sequence shown here is derived from an EMBL/GenBank/DDBJ whole genome shotgun (WGS) entry which is preliminary data.</text>
</comment>
<evidence type="ECO:0000313" key="1">
    <source>
        <dbReference type="EMBL" id="POO03960.1"/>
    </source>
</evidence>
<dbReference type="Proteomes" id="UP000237000">
    <property type="component" value="Unassembled WGS sequence"/>
</dbReference>
<name>A0A2P5G1N8_TREOI</name>
<evidence type="ECO:0000313" key="2">
    <source>
        <dbReference type="Proteomes" id="UP000237000"/>
    </source>
</evidence>
<dbReference type="AlphaFoldDB" id="A0A2P5G1N8"/>
<accession>A0A2P5G1N8</accession>
<dbReference type="InParanoid" id="A0A2P5G1N8"/>
<protein>
    <submittedName>
        <fullName evidence="1">Uncharacterized protein</fullName>
    </submittedName>
</protein>
<organism evidence="1 2">
    <name type="scientific">Trema orientale</name>
    <name type="common">Charcoal tree</name>
    <name type="synonym">Celtis orientalis</name>
    <dbReference type="NCBI Taxonomy" id="63057"/>
    <lineage>
        <taxon>Eukaryota</taxon>
        <taxon>Viridiplantae</taxon>
        <taxon>Streptophyta</taxon>
        <taxon>Embryophyta</taxon>
        <taxon>Tracheophyta</taxon>
        <taxon>Spermatophyta</taxon>
        <taxon>Magnoliopsida</taxon>
        <taxon>eudicotyledons</taxon>
        <taxon>Gunneridae</taxon>
        <taxon>Pentapetalae</taxon>
        <taxon>rosids</taxon>
        <taxon>fabids</taxon>
        <taxon>Rosales</taxon>
        <taxon>Cannabaceae</taxon>
        <taxon>Trema</taxon>
    </lineage>
</organism>
<dbReference type="EMBL" id="JXTC01000001">
    <property type="protein sequence ID" value="POO03960.1"/>
    <property type="molecule type" value="Genomic_DNA"/>
</dbReference>
<proteinExistence type="predicted"/>
<keyword evidence="2" id="KW-1185">Reference proteome</keyword>
<sequence>MCPYFVGNPQPPQLYCCDLKNPDPQAAPLSDLIPQLAMSSTPIKTLPPSRIRQRPSACLYFK</sequence>
<reference evidence="2" key="1">
    <citation type="submission" date="2016-06" db="EMBL/GenBank/DDBJ databases">
        <title>Parallel loss of symbiosis genes in relatives of nitrogen-fixing non-legume Parasponia.</title>
        <authorList>
            <person name="Van Velzen R."/>
            <person name="Holmer R."/>
            <person name="Bu F."/>
            <person name="Rutten L."/>
            <person name="Van Zeijl A."/>
            <person name="Liu W."/>
            <person name="Santuari L."/>
            <person name="Cao Q."/>
            <person name="Sharma T."/>
            <person name="Shen D."/>
            <person name="Roswanjaya Y."/>
            <person name="Wardhani T."/>
            <person name="Kalhor M.S."/>
            <person name="Jansen J."/>
            <person name="Van den Hoogen J."/>
            <person name="Gungor B."/>
            <person name="Hartog M."/>
            <person name="Hontelez J."/>
            <person name="Verver J."/>
            <person name="Yang W.-C."/>
            <person name="Schijlen E."/>
            <person name="Repin R."/>
            <person name="Schilthuizen M."/>
            <person name="Schranz E."/>
            <person name="Heidstra R."/>
            <person name="Miyata K."/>
            <person name="Fedorova E."/>
            <person name="Kohlen W."/>
            <person name="Bisseling T."/>
            <person name="Smit S."/>
            <person name="Geurts R."/>
        </authorList>
    </citation>
    <scope>NUCLEOTIDE SEQUENCE [LARGE SCALE GENOMIC DNA]</scope>
    <source>
        <strain evidence="2">cv. RG33-2</strain>
    </source>
</reference>
<dbReference type="OrthoDB" id="10459509at2759"/>
<gene>
    <name evidence="1" type="ORF">TorRG33x02_002640</name>
</gene>